<dbReference type="Proteomes" id="UP001295794">
    <property type="component" value="Unassembled WGS sequence"/>
</dbReference>
<evidence type="ECO:0000313" key="2">
    <source>
        <dbReference type="EMBL" id="CAK5271479.1"/>
    </source>
</evidence>
<feature type="compositionally biased region" description="Low complexity" evidence="1">
    <location>
        <begin position="104"/>
        <end position="113"/>
    </location>
</feature>
<gene>
    <name evidence="2" type="ORF">MYCIT1_LOCUS16546</name>
</gene>
<dbReference type="EMBL" id="CAVNYO010000172">
    <property type="protein sequence ID" value="CAK5271479.1"/>
    <property type="molecule type" value="Genomic_DNA"/>
</dbReference>
<sequence length="134" mass="14336">GVVRRCLVPRAAPADHVQQDDGERPQIAGRVIEGRRCPLGRKSLCRCHQHVRECCSGSTGQVGCKPACRRHSTPGPRCRPRVQSRRSWQPARRSSTGCSPASDPGARCPARGSPGRRRGSAGTPSSAPPPRNGT</sequence>
<proteinExistence type="predicted"/>
<reference evidence="2" key="1">
    <citation type="submission" date="2023-11" db="EMBL/GenBank/DDBJ databases">
        <authorList>
            <person name="De Vega J J."/>
            <person name="De Vega J J."/>
        </authorList>
    </citation>
    <scope>NUCLEOTIDE SEQUENCE</scope>
</reference>
<accession>A0AAD2K019</accession>
<feature type="compositionally biased region" description="Basic residues" evidence="1">
    <location>
        <begin position="67"/>
        <end position="84"/>
    </location>
</feature>
<organism evidence="2 3">
    <name type="scientific">Mycena citricolor</name>
    <dbReference type="NCBI Taxonomy" id="2018698"/>
    <lineage>
        <taxon>Eukaryota</taxon>
        <taxon>Fungi</taxon>
        <taxon>Dikarya</taxon>
        <taxon>Basidiomycota</taxon>
        <taxon>Agaricomycotina</taxon>
        <taxon>Agaricomycetes</taxon>
        <taxon>Agaricomycetidae</taxon>
        <taxon>Agaricales</taxon>
        <taxon>Marasmiineae</taxon>
        <taxon>Mycenaceae</taxon>
        <taxon>Mycena</taxon>
    </lineage>
</organism>
<feature type="non-terminal residue" evidence="2">
    <location>
        <position position="134"/>
    </location>
</feature>
<protein>
    <submittedName>
        <fullName evidence="2">Uncharacterized protein</fullName>
    </submittedName>
</protein>
<comment type="caution">
    <text evidence="2">The sequence shown here is derived from an EMBL/GenBank/DDBJ whole genome shotgun (WGS) entry which is preliminary data.</text>
</comment>
<evidence type="ECO:0000313" key="3">
    <source>
        <dbReference type="Proteomes" id="UP001295794"/>
    </source>
</evidence>
<feature type="region of interest" description="Disordered" evidence="1">
    <location>
        <begin position="58"/>
        <end position="134"/>
    </location>
</feature>
<dbReference type="AlphaFoldDB" id="A0AAD2K019"/>
<evidence type="ECO:0000256" key="1">
    <source>
        <dbReference type="SAM" id="MobiDB-lite"/>
    </source>
</evidence>
<name>A0AAD2K019_9AGAR</name>
<keyword evidence="3" id="KW-1185">Reference proteome</keyword>
<feature type="non-terminal residue" evidence="2">
    <location>
        <position position="1"/>
    </location>
</feature>